<dbReference type="PIRSF" id="PIRSF006135">
    <property type="entry name" value="CobU"/>
    <property type="match status" value="1"/>
</dbReference>
<evidence type="ECO:0000256" key="8">
    <source>
        <dbReference type="ARBA" id="ARBA00012016"/>
    </source>
</evidence>
<keyword evidence="14" id="KW-0067">ATP-binding</keyword>
<evidence type="ECO:0000256" key="7">
    <source>
        <dbReference type="ARBA" id="ARBA00007490"/>
    </source>
</evidence>
<evidence type="ECO:0000256" key="11">
    <source>
        <dbReference type="ARBA" id="ARBA00022679"/>
    </source>
</evidence>
<evidence type="ECO:0000256" key="1">
    <source>
        <dbReference type="ARBA" id="ARBA00000312"/>
    </source>
</evidence>
<evidence type="ECO:0000313" key="19">
    <source>
        <dbReference type="Proteomes" id="UP001597079"/>
    </source>
</evidence>
<dbReference type="Gene3D" id="3.40.50.300">
    <property type="entry name" value="P-loop containing nucleotide triphosphate hydrolases"/>
    <property type="match status" value="1"/>
</dbReference>
<evidence type="ECO:0000256" key="4">
    <source>
        <dbReference type="ARBA" id="ARBA00003889"/>
    </source>
</evidence>
<dbReference type="SUPFAM" id="SSF52540">
    <property type="entry name" value="P-loop containing nucleoside triphosphate hydrolases"/>
    <property type="match status" value="1"/>
</dbReference>
<gene>
    <name evidence="18" type="primary">cobU</name>
    <name evidence="18" type="ORF">ACFSB2_24650</name>
</gene>
<evidence type="ECO:0000256" key="9">
    <source>
        <dbReference type="ARBA" id="ARBA00012523"/>
    </source>
</evidence>
<dbReference type="CDD" id="cd00544">
    <property type="entry name" value="CobU"/>
    <property type="match status" value="1"/>
</dbReference>
<comment type="pathway">
    <text evidence="5">Cofactor biosynthesis; adenosylcobalamin biosynthesis; adenosylcobalamin from cob(II)yrinate a,c-diamide: step 6/7.</text>
</comment>
<name>A0ABW4JRQ2_9BACL</name>
<evidence type="ECO:0000256" key="15">
    <source>
        <dbReference type="ARBA" id="ARBA00023134"/>
    </source>
</evidence>
<dbReference type="RefSeq" id="WP_377945779.1">
    <property type="nucleotide sequence ID" value="NZ_JBHUCX010000099.1"/>
</dbReference>
<accession>A0ABW4JRQ2</accession>
<comment type="similarity">
    <text evidence="7">Belongs to the CobU/CobP family.</text>
</comment>
<dbReference type="GO" id="GO:0043752">
    <property type="term" value="F:adenosylcobinamide kinase activity"/>
    <property type="evidence" value="ECO:0007669"/>
    <property type="project" value="UniProtKB-EC"/>
</dbReference>
<dbReference type="InterPro" id="IPR003203">
    <property type="entry name" value="CobU/CobP"/>
</dbReference>
<comment type="pathway">
    <text evidence="6">Cofactor biosynthesis; adenosylcobalamin biosynthesis; adenosylcobalamin from cob(II)yrinate a,c-diamide: step 5/7.</text>
</comment>
<dbReference type="PANTHER" id="PTHR34848">
    <property type="match status" value="1"/>
</dbReference>
<evidence type="ECO:0000256" key="10">
    <source>
        <dbReference type="ARBA" id="ARBA00022573"/>
    </source>
</evidence>
<evidence type="ECO:0000256" key="14">
    <source>
        <dbReference type="ARBA" id="ARBA00022840"/>
    </source>
</evidence>
<comment type="caution">
    <text evidence="18">The sequence shown here is derived from an EMBL/GenBank/DDBJ whole genome shotgun (WGS) entry which is preliminary data.</text>
</comment>
<comment type="catalytic activity">
    <reaction evidence="2">
        <text>adenosylcob(III)inamide phosphate + GTP + H(+) = adenosylcob(III)inamide-GDP + diphosphate</text>
        <dbReference type="Rhea" id="RHEA:22712"/>
        <dbReference type="ChEBI" id="CHEBI:15378"/>
        <dbReference type="ChEBI" id="CHEBI:33019"/>
        <dbReference type="ChEBI" id="CHEBI:37565"/>
        <dbReference type="ChEBI" id="CHEBI:58502"/>
        <dbReference type="ChEBI" id="CHEBI:60487"/>
        <dbReference type="EC" id="2.7.7.62"/>
    </reaction>
</comment>
<dbReference type="InterPro" id="IPR027417">
    <property type="entry name" value="P-loop_NTPase"/>
</dbReference>
<keyword evidence="15" id="KW-0342">GTP-binding</keyword>
<dbReference type="NCBIfam" id="NF004469">
    <property type="entry name" value="PRK05800.1"/>
    <property type="match status" value="1"/>
</dbReference>
<keyword evidence="10" id="KW-0169">Cobalamin biosynthesis</keyword>
<dbReference type="Pfam" id="PF02283">
    <property type="entry name" value="CobU"/>
    <property type="match status" value="1"/>
</dbReference>
<evidence type="ECO:0000256" key="13">
    <source>
        <dbReference type="ARBA" id="ARBA00022777"/>
    </source>
</evidence>
<evidence type="ECO:0000313" key="18">
    <source>
        <dbReference type="EMBL" id="MFD1677858.1"/>
    </source>
</evidence>
<comment type="catalytic activity">
    <reaction evidence="1">
        <text>adenosylcob(III)inamide + ATP = adenosylcob(III)inamide phosphate + ADP + H(+)</text>
        <dbReference type="Rhea" id="RHEA:15769"/>
        <dbReference type="ChEBI" id="CHEBI:2480"/>
        <dbReference type="ChEBI" id="CHEBI:15378"/>
        <dbReference type="ChEBI" id="CHEBI:30616"/>
        <dbReference type="ChEBI" id="CHEBI:58502"/>
        <dbReference type="ChEBI" id="CHEBI:456216"/>
        <dbReference type="EC" id="2.7.1.156"/>
    </reaction>
</comment>
<sequence>MTVHLVTGGARSGKSRFAEQLAAMAARPTEICFVATGVAMDAEMEARIARHRRDRPAEWRTLEVRHDVAKAIEDGEYKVYLIDCLSLLLNNWMFDLACTETLFWRKLDDLTAALAASSATCIVVTNEIGLGLVPADAESRRYRDWLGWMNQAIAQMADRVYFVASGIAIDLKQLPGSVVVR</sequence>
<keyword evidence="13 18" id="KW-0418">Kinase</keyword>
<dbReference type="EC" id="2.7.1.156" evidence="8"/>
<dbReference type="Proteomes" id="UP001597079">
    <property type="component" value="Unassembled WGS sequence"/>
</dbReference>
<dbReference type="EMBL" id="JBHUCX010000099">
    <property type="protein sequence ID" value="MFD1677858.1"/>
    <property type="molecule type" value="Genomic_DNA"/>
</dbReference>
<organism evidence="18 19">
    <name type="scientific">Alicyclobacillus fodiniaquatilis</name>
    <dbReference type="NCBI Taxonomy" id="1661150"/>
    <lineage>
        <taxon>Bacteria</taxon>
        <taxon>Bacillati</taxon>
        <taxon>Bacillota</taxon>
        <taxon>Bacilli</taxon>
        <taxon>Bacillales</taxon>
        <taxon>Alicyclobacillaceae</taxon>
        <taxon>Alicyclobacillus</taxon>
    </lineage>
</organism>
<evidence type="ECO:0000256" key="5">
    <source>
        <dbReference type="ARBA" id="ARBA00004692"/>
    </source>
</evidence>
<comment type="function">
    <text evidence="4">Catalyzes ATP-dependent phosphorylation of adenosylcobinamide and addition of GMP to adenosylcobinamide phosphate.</text>
</comment>
<keyword evidence="18" id="KW-0548">Nucleotidyltransferase</keyword>
<keyword evidence="11 18" id="KW-0808">Transferase</keyword>
<evidence type="ECO:0000256" key="17">
    <source>
        <dbReference type="ARBA" id="ARBA00030571"/>
    </source>
</evidence>
<evidence type="ECO:0000256" key="3">
    <source>
        <dbReference type="ARBA" id="ARBA00001522"/>
    </source>
</evidence>
<evidence type="ECO:0000256" key="12">
    <source>
        <dbReference type="ARBA" id="ARBA00022741"/>
    </source>
</evidence>
<evidence type="ECO:0000256" key="16">
    <source>
        <dbReference type="ARBA" id="ARBA00029570"/>
    </source>
</evidence>
<dbReference type="EC" id="2.7.7.62" evidence="9"/>
<evidence type="ECO:0000256" key="6">
    <source>
        <dbReference type="ARBA" id="ARBA00005159"/>
    </source>
</evidence>
<proteinExistence type="inferred from homology"/>
<dbReference type="PANTHER" id="PTHR34848:SF1">
    <property type="entry name" value="BIFUNCTIONAL ADENOSYLCOBALAMIN BIOSYNTHESIS PROTEIN COBU"/>
    <property type="match status" value="1"/>
</dbReference>
<keyword evidence="19" id="KW-1185">Reference proteome</keyword>
<dbReference type="GO" id="GO:0008820">
    <property type="term" value="F:cobinamide phosphate guanylyltransferase activity"/>
    <property type="evidence" value="ECO:0007669"/>
    <property type="project" value="UniProtKB-EC"/>
</dbReference>
<comment type="catalytic activity">
    <reaction evidence="3">
        <text>adenosylcob(III)inamide + GTP = adenosylcob(III)inamide phosphate + GDP + H(+)</text>
        <dbReference type="Rhea" id="RHEA:15765"/>
        <dbReference type="ChEBI" id="CHEBI:2480"/>
        <dbReference type="ChEBI" id="CHEBI:15378"/>
        <dbReference type="ChEBI" id="CHEBI:37565"/>
        <dbReference type="ChEBI" id="CHEBI:58189"/>
        <dbReference type="ChEBI" id="CHEBI:58502"/>
        <dbReference type="EC" id="2.7.1.156"/>
    </reaction>
</comment>
<evidence type="ECO:0000256" key="2">
    <source>
        <dbReference type="ARBA" id="ARBA00000711"/>
    </source>
</evidence>
<reference evidence="19" key="1">
    <citation type="journal article" date="2019" name="Int. J. Syst. Evol. Microbiol.">
        <title>The Global Catalogue of Microorganisms (GCM) 10K type strain sequencing project: providing services to taxonomists for standard genome sequencing and annotation.</title>
        <authorList>
            <consortium name="The Broad Institute Genomics Platform"/>
            <consortium name="The Broad Institute Genome Sequencing Center for Infectious Disease"/>
            <person name="Wu L."/>
            <person name="Ma J."/>
        </authorList>
    </citation>
    <scope>NUCLEOTIDE SEQUENCE [LARGE SCALE GENOMIC DNA]</scope>
    <source>
        <strain evidence="19">CGMCC 1.12286</strain>
    </source>
</reference>
<protein>
    <recommendedName>
        <fullName evidence="16">Adenosylcobinamide kinase</fullName>
        <ecNumber evidence="8">2.7.1.156</ecNumber>
        <ecNumber evidence="9">2.7.7.62</ecNumber>
    </recommendedName>
    <alternativeName>
        <fullName evidence="17">Adenosylcobinamide-phosphate guanylyltransferase</fullName>
    </alternativeName>
</protein>
<keyword evidence="12" id="KW-0547">Nucleotide-binding</keyword>